<dbReference type="InterPro" id="IPR007219">
    <property type="entry name" value="XnlR_reg_dom"/>
</dbReference>
<dbReference type="GO" id="GO:0006351">
    <property type="term" value="P:DNA-templated transcription"/>
    <property type="evidence" value="ECO:0007669"/>
    <property type="project" value="InterPro"/>
</dbReference>
<proteinExistence type="predicted"/>
<dbReference type="InParanoid" id="A0A136IZI6"/>
<dbReference type="STRING" id="196109.A0A136IZI6"/>
<dbReference type="EMBL" id="KQ964252">
    <property type="protein sequence ID" value="KXJ90357.1"/>
    <property type="molecule type" value="Genomic_DNA"/>
</dbReference>
<evidence type="ECO:0000259" key="3">
    <source>
        <dbReference type="SMART" id="SM00906"/>
    </source>
</evidence>
<feature type="domain" description="Xylanolytic transcriptional activator regulatory" evidence="3">
    <location>
        <begin position="233"/>
        <end position="310"/>
    </location>
</feature>
<protein>
    <recommendedName>
        <fullName evidence="3">Xylanolytic transcriptional activator regulatory domain-containing protein</fullName>
    </recommendedName>
</protein>
<dbReference type="GO" id="GO:0008270">
    <property type="term" value="F:zinc ion binding"/>
    <property type="evidence" value="ECO:0007669"/>
    <property type="project" value="InterPro"/>
</dbReference>
<dbReference type="PANTHER" id="PTHR46910">
    <property type="entry name" value="TRANSCRIPTION FACTOR PDR1"/>
    <property type="match status" value="1"/>
</dbReference>
<dbReference type="CDD" id="cd12148">
    <property type="entry name" value="fungal_TF_MHR"/>
    <property type="match status" value="1"/>
</dbReference>
<dbReference type="GO" id="GO:0003700">
    <property type="term" value="F:DNA-binding transcription factor activity"/>
    <property type="evidence" value="ECO:0007669"/>
    <property type="project" value="InterPro"/>
</dbReference>
<reference evidence="5" key="1">
    <citation type="submission" date="2016-02" db="EMBL/GenBank/DDBJ databases">
        <title>Draft genome sequence of Microdochium bolleyi, a fungal endophyte of beachgrass.</title>
        <authorList>
            <consortium name="DOE Joint Genome Institute"/>
            <person name="David A.S."/>
            <person name="May G."/>
            <person name="Haridas S."/>
            <person name="Lim J."/>
            <person name="Wang M."/>
            <person name="Labutti K."/>
            <person name="Lipzen A."/>
            <person name="Barry K."/>
            <person name="Grigoriev I.V."/>
        </authorList>
    </citation>
    <scope>NUCLEOTIDE SEQUENCE [LARGE SCALE GENOMIC DNA]</scope>
    <source>
        <strain evidence="5">J235TASD1</strain>
    </source>
</reference>
<dbReference type="OrthoDB" id="4774032at2759"/>
<sequence>MQSGSPIVSDQISPTADAAAAATLRSLAWRSPSTPHGDGDNGGDNGFTGLDHAISPGVTAIDLASPPLCGGLCTNAGAHVDSGLLDRARSLVAALRYAGHDVGVLMSRSLDLFFEYLYPLTPLVHETSLKGALGEFISFTNSMSSGNHQGSHLEPWREPAFASVTAVAAASAFFLPKDIFPEGRSVCDILLSHSRASLNSYVEADLASPNANSLAVRYFHSNCLHAAGLPGQSWLVFGEASRLAQSMQLYDDNALAGLDPLEAELRRRAFWILYMGDKSAAILNNRPITIHKFSFESGITTTYPRAFHENEASVVSPTSNNPNVDSMPMSHARTLIEGFNANLRLWETSSDILLELRLIRDRQQQDRVDGSVALSSELGNVPAAVELQQISDLERQRLDRLYVRFVTCLDTLPPPLQSYTLALLSTDSSTTSSTTEAFRTNQCIVQCANLQVSVHCLRMILAQKLEVLAPSSLFGGSPGGLGHADLQKTEIARDMLRVIQEAPFWSLQVNGEPYVEKIRLIGASLLEIIHRNGSSPIAVRARADFTVLLDLLTRLDSRASDALRNDSGWA</sequence>
<dbReference type="InterPro" id="IPR050987">
    <property type="entry name" value="AtrR-like"/>
</dbReference>
<dbReference type="GO" id="GO:0003677">
    <property type="term" value="F:DNA binding"/>
    <property type="evidence" value="ECO:0007669"/>
    <property type="project" value="InterPro"/>
</dbReference>
<name>A0A136IZI6_9PEZI</name>
<evidence type="ECO:0000256" key="2">
    <source>
        <dbReference type="SAM" id="MobiDB-lite"/>
    </source>
</evidence>
<evidence type="ECO:0000313" key="4">
    <source>
        <dbReference type="EMBL" id="KXJ90357.1"/>
    </source>
</evidence>
<dbReference type="AlphaFoldDB" id="A0A136IZI6"/>
<gene>
    <name evidence="4" type="ORF">Micbo1qcDRAFT_226235</name>
</gene>
<dbReference type="PANTHER" id="PTHR46910:SF1">
    <property type="entry name" value="MISCELLANEOUS ZN(II)2CYS6 TRANSCRIPTION FACTOR (EUROFUNG)-RELATED"/>
    <property type="match status" value="1"/>
</dbReference>
<feature type="region of interest" description="Disordered" evidence="2">
    <location>
        <begin position="30"/>
        <end position="49"/>
    </location>
</feature>
<organism evidence="4 5">
    <name type="scientific">Microdochium bolleyi</name>
    <dbReference type="NCBI Taxonomy" id="196109"/>
    <lineage>
        <taxon>Eukaryota</taxon>
        <taxon>Fungi</taxon>
        <taxon>Dikarya</taxon>
        <taxon>Ascomycota</taxon>
        <taxon>Pezizomycotina</taxon>
        <taxon>Sordariomycetes</taxon>
        <taxon>Xylariomycetidae</taxon>
        <taxon>Xylariales</taxon>
        <taxon>Microdochiaceae</taxon>
        <taxon>Microdochium</taxon>
    </lineage>
</organism>
<keyword evidence="1" id="KW-0539">Nucleus</keyword>
<keyword evidence="5" id="KW-1185">Reference proteome</keyword>
<evidence type="ECO:0000256" key="1">
    <source>
        <dbReference type="ARBA" id="ARBA00023242"/>
    </source>
</evidence>
<dbReference type="SMART" id="SM00906">
    <property type="entry name" value="Fungal_trans"/>
    <property type="match status" value="1"/>
</dbReference>
<dbReference type="Pfam" id="PF04082">
    <property type="entry name" value="Fungal_trans"/>
    <property type="match status" value="1"/>
</dbReference>
<accession>A0A136IZI6</accession>
<dbReference type="Proteomes" id="UP000070501">
    <property type="component" value="Unassembled WGS sequence"/>
</dbReference>
<evidence type="ECO:0000313" key="5">
    <source>
        <dbReference type="Proteomes" id="UP000070501"/>
    </source>
</evidence>